<sequence length="402" mass="43821">MIIDGEKWACEACVRGHRVSNCQHSDRPLQHINKKGRPVSQCQHCRAMRKSRSAHVKCDCGEKTSKCQHLQPVVEGHSETCCCNHGGRCSCAHKKEMSQPTLDPVPESDSEGDSRNKAGMARPKLAARRRRAATIHSDTMLSFDANGNRKPVAKGRTSSKVGPYQLNRVNSANSATSMGSESIAEARVRQAMGGQRRVKSEATSPLMSGTGFQHMSGTVPPLDLSRIEYPAYMANGSFDLFGAGFSPDQEAPMYSAGLSAASVDWNAYEFPATYGQSGAPTFSSYADFSSSEQVPNLANTTSTSGDVSEVEDFLPSGESDAFNGSYMRPNMMNNNNNNTTADLSSIDYDSFYKNPEQSTLPANNMSMVEEDPAFWMPNYHEGMVDESPDPLGPNSMGNFWEI</sequence>
<dbReference type="EMBL" id="CM047943">
    <property type="protein sequence ID" value="KAI9900735.1"/>
    <property type="molecule type" value="Genomic_DNA"/>
</dbReference>
<protein>
    <submittedName>
        <fullName evidence="1">Uncharacterized protein</fullName>
    </submittedName>
</protein>
<evidence type="ECO:0000313" key="2">
    <source>
        <dbReference type="Proteomes" id="UP001163324"/>
    </source>
</evidence>
<evidence type="ECO:0000313" key="1">
    <source>
        <dbReference type="EMBL" id="KAI9900735.1"/>
    </source>
</evidence>
<dbReference type="Proteomes" id="UP001163324">
    <property type="component" value="Chromosome 4"/>
</dbReference>
<comment type="caution">
    <text evidence="1">The sequence shown here is derived from an EMBL/GenBank/DDBJ whole genome shotgun (WGS) entry which is preliminary data.</text>
</comment>
<gene>
    <name evidence="1" type="ORF">N3K66_004997</name>
</gene>
<accession>A0ACC0V2W2</accession>
<proteinExistence type="predicted"/>
<reference evidence="1" key="1">
    <citation type="submission" date="2022-10" db="EMBL/GenBank/DDBJ databases">
        <title>Complete Genome of Trichothecium roseum strain YXFP-22015, a Plant Pathogen Isolated from Citrus.</title>
        <authorList>
            <person name="Wang Y."/>
            <person name="Zhu L."/>
        </authorList>
    </citation>
    <scope>NUCLEOTIDE SEQUENCE</scope>
    <source>
        <strain evidence="1">YXFP-22015</strain>
    </source>
</reference>
<keyword evidence="2" id="KW-1185">Reference proteome</keyword>
<name>A0ACC0V2W2_9HYPO</name>
<organism evidence="1 2">
    <name type="scientific">Trichothecium roseum</name>
    <dbReference type="NCBI Taxonomy" id="47278"/>
    <lineage>
        <taxon>Eukaryota</taxon>
        <taxon>Fungi</taxon>
        <taxon>Dikarya</taxon>
        <taxon>Ascomycota</taxon>
        <taxon>Pezizomycotina</taxon>
        <taxon>Sordariomycetes</taxon>
        <taxon>Hypocreomycetidae</taxon>
        <taxon>Hypocreales</taxon>
        <taxon>Hypocreales incertae sedis</taxon>
        <taxon>Trichothecium</taxon>
    </lineage>
</organism>